<dbReference type="InterPro" id="IPR003118">
    <property type="entry name" value="Pointed_dom"/>
</dbReference>
<dbReference type="Pfam" id="PF02198">
    <property type="entry name" value="SAM_PNT"/>
    <property type="match status" value="1"/>
</dbReference>
<dbReference type="InterPro" id="IPR013761">
    <property type="entry name" value="SAM/pointed_sf"/>
</dbReference>
<protein>
    <recommendedName>
        <fullName evidence="1">PNT domain-containing protein</fullName>
    </recommendedName>
</protein>
<dbReference type="SMART" id="SM00251">
    <property type="entry name" value="SAM_PNT"/>
    <property type="match status" value="1"/>
</dbReference>
<dbReference type="FunFam" id="1.10.150.50:FF:000061">
    <property type="entry name" value="Ets DNA-binding protein pokkuri"/>
    <property type="match status" value="1"/>
</dbReference>
<organism evidence="2 3">
    <name type="scientific">Cryptolaemus montrouzieri</name>
    <dbReference type="NCBI Taxonomy" id="559131"/>
    <lineage>
        <taxon>Eukaryota</taxon>
        <taxon>Metazoa</taxon>
        <taxon>Ecdysozoa</taxon>
        <taxon>Arthropoda</taxon>
        <taxon>Hexapoda</taxon>
        <taxon>Insecta</taxon>
        <taxon>Pterygota</taxon>
        <taxon>Neoptera</taxon>
        <taxon>Endopterygota</taxon>
        <taxon>Coleoptera</taxon>
        <taxon>Polyphaga</taxon>
        <taxon>Cucujiformia</taxon>
        <taxon>Coccinelloidea</taxon>
        <taxon>Coccinellidae</taxon>
        <taxon>Scymninae</taxon>
        <taxon>Scymnini</taxon>
        <taxon>Cryptolaemus</taxon>
    </lineage>
</organism>
<dbReference type="Gene3D" id="1.10.150.50">
    <property type="entry name" value="Transcription Factor, Ets-1"/>
    <property type="match status" value="1"/>
</dbReference>
<dbReference type="CDD" id="cd08536">
    <property type="entry name" value="SAM_PNT-Mae"/>
    <property type="match status" value="1"/>
</dbReference>
<accession>A0ABD2MW57</accession>
<comment type="caution">
    <text evidence="2">The sequence shown here is derived from an EMBL/GenBank/DDBJ whole genome shotgun (WGS) entry which is preliminary data.</text>
</comment>
<dbReference type="AlphaFoldDB" id="A0ABD2MW57"/>
<evidence type="ECO:0000313" key="2">
    <source>
        <dbReference type="EMBL" id="KAL3270703.1"/>
    </source>
</evidence>
<dbReference type="Proteomes" id="UP001516400">
    <property type="component" value="Unassembled WGS sequence"/>
</dbReference>
<sequence>MSECLKGWRVMEEDSLSLHNYITFEIYSKKQPVVETCDVAMPKRKTYGTKNKVYWWNEKIAELRRNATRARREITRASRKVFCSENDEEKLVRYRLHNSTGKIGFYCGKTKLKMALRTSQRVPVRFESNDWYTYRLEEDITSEHSLPKDPRQWTRDDVATWVKLLTVQHGLPEVSPSRFLMNGKALCLMTPSMFLDRVPLGGKLFYKDFQLRLCTTLYSPK</sequence>
<dbReference type="PROSITE" id="PS51433">
    <property type="entry name" value="PNT"/>
    <property type="match status" value="1"/>
</dbReference>
<dbReference type="EMBL" id="JABFTP020000042">
    <property type="protein sequence ID" value="KAL3270703.1"/>
    <property type="molecule type" value="Genomic_DNA"/>
</dbReference>
<dbReference type="SUPFAM" id="SSF47769">
    <property type="entry name" value="SAM/Pointed domain"/>
    <property type="match status" value="1"/>
</dbReference>
<evidence type="ECO:0000259" key="1">
    <source>
        <dbReference type="PROSITE" id="PS51433"/>
    </source>
</evidence>
<name>A0ABD2MW57_9CUCU</name>
<proteinExistence type="predicted"/>
<gene>
    <name evidence="2" type="ORF">HHI36_021231</name>
</gene>
<feature type="domain" description="PNT" evidence="1">
    <location>
        <begin position="132"/>
        <end position="216"/>
    </location>
</feature>
<evidence type="ECO:0000313" key="3">
    <source>
        <dbReference type="Proteomes" id="UP001516400"/>
    </source>
</evidence>
<keyword evidence="3" id="KW-1185">Reference proteome</keyword>
<reference evidence="2 3" key="1">
    <citation type="journal article" date="2021" name="BMC Biol.">
        <title>Horizontally acquired antibacterial genes associated with adaptive radiation of ladybird beetles.</title>
        <authorList>
            <person name="Li H.S."/>
            <person name="Tang X.F."/>
            <person name="Huang Y.H."/>
            <person name="Xu Z.Y."/>
            <person name="Chen M.L."/>
            <person name="Du X.Y."/>
            <person name="Qiu B.Y."/>
            <person name="Chen P.T."/>
            <person name="Zhang W."/>
            <person name="Slipinski A."/>
            <person name="Escalona H.E."/>
            <person name="Waterhouse R.M."/>
            <person name="Zwick A."/>
            <person name="Pang H."/>
        </authorList>
    </citation>
    <scope>NUCLEOTIDE SEQUENCE [LARGE SCALE GENOMIC DNA]</scope>
    <source>
        <strain evidence="2">SYSU2018</strain>
    </source>
</reference>